<proteinExistence type="inferred from homology"/>
<evidence type="ECO:0000256" key="8">
    <source>
        <dbReference type="RuleBase" id="RU004560"/>
    </source>
</evidence>
<dbReference type="PIRSF" id="PIRSF006698">
    <property type="entry name" value="Septin"/>
    <property type="match status" value="1"/>
</dbReference>
<dbReference type="FunFam" id="3.40.50.300:FF:002048">
    <property type="entry name" value="Septin 6"/>
    <property type="match status" value="1"/>
</dbReference>
<keyword evidence="6" id="KW-0206">Cytoskeleton</keyword>
<feature type="domain" description="Septin-type G" evidence="9">
    <location>
        <begin position="40"/>
        <end position="304"/>
    </location>
</feature>
<keyword evidence="4" id="KW-0175">Coiled coil</keyword>
<comment type="caution">
    <text evidence="10">The sequence shown here is derived from an EMBL/GenBank/DDBJ whole genome shotgun (WGS) entry which is preliminary data.</text>
</comment>
<keyword evidence="2" id="KW-0963">Cytoplasm</keyword>
<dbReference type="STRING" id="299123.ENSLSDP00000012688"/>
<keyword evidence="5 8" id="KW-0342">GTP-binding</keyword>
<dbReference type="PANTHER" id="PTHR18884">
    <property type="entry name" value="SEPTIN"/>
    <property type="match status" value="1"/>
</dbReference>
<comment type="similarity">
    <text evidence="7 8">Belongs to the TRAFAC class TrmE-Era-EngA-EngB-Septin-like GTPase superfamily. Septin GTPase family.</text>
</comment>
<dbReference type="Proteomes" id="UP000197619">
    <property type="component" value="Unassembled WGS sequence"/>
</dbReference>
<dbReference type="SUPFAM" id="SSF52540">
    <property type="entry name" value="P-loop containing nucleoside triphosphate hydrolases"/>
    <property type="match status" value="1"/>
</dbReference>
<organism evidence="10 11">
    <name type="scientific">Lonchura striata</name>
    <name type="common">white-rumped munia</name>
    <dbReference type="NCBI Taxonomy" id="40157"/>
    <lineage>
        <taxon>Eukaryota</taxon>
        <taxon>Metazoa</taxon>
        <taxon>Chordata</taxon>
        <taxon>Craniata</taxon>
        <taxon>Vertebrata</taxon>
        <taxon>Euteleostomi</taxon>
        <taxon>Archelosauria</taxon>
        <taxon>Archosauria</taxon>
        <taxon>Dinosauria</taxon>
        <taxon>Saurischia</taxon>
        <taxon>Theropoda</taxon>
        <taxon>Coelurosauria</taxon>
        <taxon>Aves</taxon>
        <taxon>Neognathae</taxon>
        <taxon>Neoaves</taxon>
        <taxon>Telluraves</taxon>
        <taxon>Australaves</taxon>
        <taxon>Passeriformes</taxon>
        <taxon>Passeroidea</taxon>
        <taxon>Estrildidae</taxon>
        <taxon>Estrildinae</taxon>
        <taxon>Lonchura</taxon>
    </lineage>
</organism>
<dbReference type="GO" id="GO:0005856">
    <property type="term" value="C:cytoskeleton"/>
    <property type="evidence" value="ECO:0007669"/>
    <property type="project" value="UniProtKB-SubCell"/>
</dbReference>
<evidence type="ECO:0000256" key="4">
    <source>
        <dbReference type="ARBA" id="ARBA00023054"/>
    </source>
</evidence>
<accession>A0A218V4W2</accession>
<keyword evidence="3 8" id="KW-0547">Nucleotide-binding</keyword>
<dbReference type="CDD" id="cd01850">
    <property type="entry name" value="CDC_Septin"/>
    <property type="match status" value="1"/>
</dbReference>
<sequence length="476" mass="54418">MAASDADGHLQNVGCRTLSLSAHVGFDSLPDQLIRKSIKHGFCFNILCIGETGIGKSALVSSLFNTDFEDSPSTHFLSSVRLRAQTFELQESNILLKLTVVKTVGFGDQVNKADTYQPIVDYVDAQFEAYLEEELKVIRSLFSYHDTRIHVCLYFISPTGRSLKTIDLLTMRSLDSKVNIIPVIGKADSISKAELQEFKKKIMSELVSNGIRIYQFPTDDETVSEINTITNGYLPFAVVGSMEKVKIGDKMVRARQYPWGIVKVENENHCDTIKLRRMLCTNMEDLKEKTRAYYESYRRCRLEKLGCRDLGPENKPVRIKQRAAELLTFLNFSLQEVIETKRLEFCLEVERKEEEIKQRFVQRVKEKAAMLEEAEQQASMPVCLEFVLTKFEHLTLMHQEEELKLGEEKKRLEDEIAQFVEKKAITESIQSQVSVSTPGVSLKKKGLRKVSAGTSHQRAMRKFFTFTFITQISVIF</sequence>
<dbReference type="Pfam" id="PF00735">
    <property type="entry name" value="Septin"/>
    <property type="match status" value="1"/>
</dbReference>
<evidence type="ECO:0000256" key="6">
    <source>
        <dbReference type="ARBA" id="ARBA00023212"/>
    </source>
</evidence>
<keyword evidence="11" id="KW-1185">Reference proteome</keyword>
<evidence type="ECO:0000313" key="10">
    <source>
        <dbReference type="EMBL" id="OWK61016.1"/>
    </source>
</evidence>
<protein>
    <recommendedName>
        <fullName evidence="7">Septin</fullName>
    </recommendedName>
</protein>
<dbReference type="EMBL" id="MUZQ01000048">
    <property type="protein sequence ID" value="OWK61016.1"/>
    <property type="molecule type" value="Genomic_DNA"/>
</dbReference>
<dbReference type="InterPro" id="IPR030379">
    <property type="entry name" value="G_SEPTIN_dom"/>
</dbReference>
<dbReference type="AlphaFoldDB" id="A0A218V4W2"/>
<evidence type="ECO:0000256" key="1">
    <source>
        <dbReference type="ARBA" id="ARBA00004245"/>
    </source>
</evidence>
<dbReference type="GO" id="GO:0005525">
    <property type="term" value="F:GTP binding"/>
    <property type="evidence" value="ECO:0007669"/>
    <property type="project" value="UniProtKB-UniRule"/>
</dbReference>
<evidence type="ECO:0000313" key="11">
    <source>
        <dbReference type="Proteomes" id="UP000197619"/>
    </source>
</evidence>
<comment type="subcellular location">
    <subcellularLocation>
        <location evidence="1">Cytoplasm</location>
        <location evidence="1">Cytoskeleton</location>
    </subcellularLocation>
</comment>
<dbReference type="Gene3D" id="3.40.50.300">
    <property type="entry name" value="P-loop containing nucleotide triphosphate hydrolases"/>
    <property type="match status" value="1"/>
</dbReference>
<dbReference type="InterPro" id="IPR016491">
    <property type="entry name" value="Septin"/>
</dbReference>
<evidence type="ECO:0000259" key="9">
    <source>
        <dbReference type="PROSITE" id="PS51719"/>
    </source>
</evidence>
<evidence type="ECO:0000256" key="2">
    <source>
        <dbReference type="ARBA" id="ARBA00022490"/>
    </source>
</evidence>
<name>A0A218V4W2_9PASE</name>
<evidence type="ECO:0000256" key="5">
    <source>
        <dbReference type="ARBA" id="ARBA00023134"/>
    </source>
</evidence>
<evidence type="ECO:0000256" key="7">
    <source>
        <dbReference type="PIRNR" id="PIRNR006698"/>
    </source>
</evidence>
<dbReference type="InterPro" id="IPR027417">
    <property type="entry name" value="P-loop_NTPase"/>
</dbReference>
<gene>
    <name evidence="10" type="primary">SEPT10</name>
    <name evidence="10" type="ORF">RLOC_00013684</name>
</gene>
<reference evidence="10 11" key="1">
    <citation type="submission" date="2017-05" db="EMBL/GenBank/DDBJ databases">
        <title>Genome of assembly of the Bengalese finch, Lonchura striata domestica.</title>
        <authorList>
            <person name="Colquitt B.M."/>
            <person name="Brainard M.S."/>
        </authorList>
    </citation>
    <scope>NUCLEOTIDE SEQUENCE [LARGE SCALE GENOMIC DNA]</scope>
    <source>
        <strain evidence="10">White83orange57</strain>
    </source>
</reference>
<evidence type="ECO:0000256" key="3">
    <source>
        <dbReference type="ARBA" id="ARBA00022741"/>
    </source>
</evidence>
<dbReference type="PROSITE" id="PS51719">
    <property type="entry name" value="G_SEPTIN"/>
    <property type="match status" value="1"/>
</dbReference>